<keyword evidence="4" id="KW-1185">Reference proteome</keyword>
<dbReference type="AlphaFoldDB" id="A0A3N4L8G8"/>
<feature type="coiled-coil region" evidence="1">
    <location>
        <begin position="295"/>
        <end position="392"/>
    </location>
</feature>
<evidence type="ECO:0000256" key="2">
    <source>
        <dbReference type="SAM" id="MobiDB-lite"/>
    </source>
</evidence>
<feature type="region of interest" description="Disordered" evidence="2">
    <location>
        <begin position="1"/>
        <end position="22"/>
    </location>
</feature>
<dbReference type="OrthoDB" id="433924at2759"/>
<dbReference type="Proteomes" id="UP000267821">
    <property type="component" value="Unassembled WGS sequence"/>
</dbReference>
<sequence>MPLKHYLQQTTVSVSPGNPKKIRLVETSPQRGFQASSVSTPPPDPSLYAPHVDEFREMLSGLPNFSSMLMVVGNNSGAATVKLERFPDQQTDAQMRMFNQAHYIFREVATKVFRMMGVQMTLLHAREQHDEARKSLLQFLIAHQPDLGQMFSGITSSSLLSALTELRKIGKRANSSIHSVTLRDVFWGISVFRTYHMNPEKPRVELPPPSQHCLGVLMAILKQVLGITTDQELIQNYNMDDRDLGDILASYCEGSKLENSEPLKSIKLDWVRAWDSQHWGKVVAIGETQGFCIPTEEHLKELKDSERRVQHAKDDLGVSEKENLATQAKNRTLQTEVKSLKKRVKRLEEQNLKLDSEIATIKAEFAAVKLECATVKAENAKLNQKIQDIEDGLNTMMIYVAAQFADMQRQIDNLTSAANPLALPGV</sequence>
<feature type="compositionally biased region" description="Polar residues" evidence="2">
    <location>
        <begin position="7"/>
        <end position="16"/>
    </location>
</feature>
<accession>A0A3N4L8G8</accession>
<evidence type="ECO:0000313" key="4">
    <source>
        <dbReference type="Proteomes" id="UP000267821"/>
    </source>
</evidence>
<proteinExistence type="predicted"/>
<reference evidence="3 4" key="1">
    <citation type="journal article" date="2018" name="Nat. Ecol. Evol.">
        <title>Pezizomycetes genomes reveal the molecular basis of ectomycorrhizal truffle lifestyle.</title>
        <authorList>
            <person name="Murat C."/>
            <person name="Payen T."/>
            <person name="Noel B."/>
            <person name="Kuo A."/>
            <person name="Morin E."/>
            <person name="Chen J."/>
            <person name="Kohler A."/>
            <person name="Krizsan K."/>
            <person name="Balestrini R."/>
            <person name="Da Silva C."/>
            <person name="Montanini B."/>
            <person name="Hainaut M."/>
            <person name="Levati E."/>
            <person name="Barry K.W."/>
            <person name="Belfiori B."/>
            <person name="Cichocki N."/>
            <person name="Clum A."/>
            <person name="Dockter R.B."/>
            <person name="Fauchery L."/>
            <person name="Guy J."/>
            <person name="Iotti M."/>
            <person name="Le Tacon F."/>
            <person name="Lindquist E.A."/>
            <person name="Lipzen A."/>
            <person name="Malagnac F."/>
            <person name="Mello A."/>
            <person name="Molinier V."/>
            <person name="Miyauchi S."/>
            <person name="Poulain J."/>
            <person name="Riccioni C."/>
            <person name="Rubini A."/>
            <person name="Sitrit Y."/>
            <person name="Splivallo R."/>
            <person name="Traeger S."/>
            <person name="Wang M."/>
            <person name="Zifcakova L."/>
            <person name="Wipf D."/>
            <person name="Zambonelli A."/>
            <person name="Paolocci F."/>
            <person name="Nowrousian M."/>
            <person name="Ottonello S."/>
            <person name="Baldrian P."/>
            <person name="Spatafora J.W."/>
            <person name="Henrissat B."/>
            <person name="Nagy L.G."/>
            <person name="Aury J.M."/>
            <person name="Wincker P."/>
            <person name="Grigoriev I.V."/>
            <person name="Bonfante P."/>
            <person name="Martin F.M."/>
        </authorList>
    </citation>
    <scope>NUCLEOTIDE SEQUENCE [LARGE SCALE GENOMIC DNA]</scope>
    <source>
        <strain evidence="3 4">ATCC MYA-4762</strain>
    </source>
</reference>
<evidence type="ECO:0000256" key="1">
    <source>
        <dbReference type="SAM" id="Coils"/>
    </source>
</evidence>
<dbReference type="Gene3D" id="6.10.250.3110">
    <property type="match status" value="1"/>
</dbReference>
<keyword evidence="1" id="KW-0175">Coiled coil</keyword>
<evidence type="ECO:0000313" key="3">
    <source>
        <dbReference type="EMBL" id="RPB18896.1"/>
    </source>
</evidence>
<dbReference type="InParanoid" id="A0A3N4L8G8"/>
<dbReference type="SUPFAM" id="SSF57997">
    <property type="entry name" value="Tropomyosin"/>
    <property type="match status" value="1"/>
</dbReference>
<name>A0A3N4L8G8_9PEZI</name>
<gene>
    <name evidence="3" type="ORF">L211DRAFT_871567</name>
</gene>
<organism evidence="3 4">
    <name type="scientific">Terfezia boudieri ATCC MYA-4762</name>
    <dbReference type="NCBI Taxonomy" id="1051890"/>
    <lineage>
        <taxon>Eukaryota</taxon>
        <taxon>Fungi</taxon>
        <taxon>Dikarya</taxon>
        <taxon>Ascomycota</taxon>
        <taxon>Pezizomycotina</taxon>
        <taxon>Pezizomycetes</taxon>
        <taxon>Pezizales</taxon>
        <taxon>Pezizaceae</taxon>
        <taxon>Terfezia</taxon>
    </lineage>
</organism>
<protein>
    <submittedName>
        <fullName evidence="3">Uncharacterized protein</fullName>
    </submittedName>
</protein>
<dbReference type="EMBL" id="ML121605">
    <property type="protein sequence ID" value="RPB18896.1"/>
    <property type="molecule type" value="Genomic_DNA"/>
</dbReference>